<dbReference type="GO" id="GO:0050289">
    <property type="term" value="F:spermidine dehydrogenase activity"/>
    <property type="evidence" value="ECO:0007669"/>
    <property type="project" value="UniProtKB-EC"/>
</dbReference>
<evidence type="ECO:0000313" key="4">
    <source>
        <dbReference type="EMBL" id="MCP2347026.1"/>
    </source>
</evidence>
<feature type="compositionally biased region" description="Gly residues" evidence="1">
    <location>
        <begin position="145"/>
        <end position="159"/>
    </location>
</feature>
<dbReference type="InterPro" id="IPR050464">
    <property type="entry name" value="Zeta_carotene_desat/Oxidored"/>
</dbReference>
<accession>A0ABT1JZ44</accession>
<reference evidence="4 5" key="1">
    <citation type="submission" date="2022-06" db="EMBL/GenBank/DDBJ databases">
        <title>Sequencing the genomes of 1000 actinobacteria strains.</title>
        <authorList>
            <person name="Klenk H.-P."/>
        </authorList>
    </citation>
    <scope>NUCLEOTIDE SEQUENCE [LARGE SCALE GENOMIC DNA]</scope>
    <source>
        <strain evidence="4 5">DSM 44170</strain>
    </source>
</reference>
<evidence type="ECO:0000259" key="3">
    <source>
        <dbReference type="Pfam" id="PF01593"/>
    </source>
</evidence>
<feature type="region of interest" description="Disordered" evidence="1">
    <location>
        <begin position="138"/>
        <end position="159"/>
    </location>
</feature>
<feature type="region of interest" description="Disordered" evidence="1">
    <location>
        <begin position="47"/>
        <end position="69"/>
    </location>
</feature>
<keyword evidence="2" id="KW-1133">Transmembrane helix</keyword>
<dbReference type="InterPro" id="IPR006311">
    <property type="entry name" value="TAT_signal"/>
</dbReference>
<proteinExistence type="predicted"/>
<dbReference type="PANTHER" id="PTHR42923">
    <property type="entry name" value="PROTOPORPHYRINOGEN OXIDASE"/>
    <property type="match status" value="1"/>
</dbReference>
<keyword evidence="2" id="KW-0812">Transmembrane</keyword>
<organism evidence="4 5">
    <name type="scientific">Nonomuraea roseoviolacea subsp. carminata</name>
    <dbReference type="NCBI Taxonomy" id="160689"/>
    <lineage>
        <taxon>Bacteria</taxon>
        <taxon>Bacillati</taxon>
        <taxon>Actinomycetota</taxon>
        <taxon>Actinomycetes</taxon>
        <taxon>Streptosporangiales</taxon>
        <taxon>Streptosporangiaceae</taxon>
        <taxon>Nonomuraea</taxon>
    </lineage>
</organism>
<dbReference type="EC" id="1.5.99.6" evidence="4"/>
<dbReference type="SUPFAM" id="SSF51905">
    <property type="entry name" value="FAD/NAD(P)-binding domain"/>
    <property type="match status" value="1"/>
</dbReference>
<name>A0ABT1JZ44_9ACTN</name>
<dbReference type="Pfam" id="PF01593">
    <property type="entry name" value="Amino_oxidase"/>
    <property type="match status" value="1"/>
</dbReference>
<dbReference type="Pfam" id="PF13450">
    <property type="entry name" value="NAD_binding_8"/>
    <property type="match status" value="1"/>
</dbReference>
<dbReference type="RefSeq" id="WP_253769678.1">
    <property type="nucleotide sequence ID" value="NZ_JAMZEC010000001.1"/>
</dbReference>
<evidence type="ECO:0000313" key="5">
    <source>
        <dbReference type="Proteomes" id="UP001320766"/>
    </source>
</evidence>
<dbReference type="PANTHER" id="PTHR42923:SF3">
    <property type="entry name" value="PROTOPORPHYRINOGEN OXIDASE"/>
    <property type="match status" value="1"/>
</dbReference>
<dbReference type="Proteomes" id="UP001320766">
    <property type="component" value="Unassembled WGS sequence"/>
</dbReference>
<sequence length="644" mass="69752">MSDIDPRRARDLGMDRPISRRDFFDGVAVVAGAAAVGAVTGIPLLHGGRGARRPEEPPYPPALTGLRGDDPDALSVPHALRDGRFWEHAGAPHPTGESYDLVVVGAGVSGVTAAHEWLRRDPKARVLVLDNHDEIGGHARRNEFAGGGRPGPLIGPGGSPSLGPPEAWTPEGKELLALLGVEPDTLAGRLDRDLYPGLGLRRGVMCDREAFGRDRLVAFEPGGAAEEWVSRLPIAEQARRDLVMLYTDPPDWLSGMTDEDKEQRLAELTYSAFLLDVCGVHPDVERFCRTMPSARWGYGADAFGAIDAWGTARRWDFPGFGGLGLDRGKPSRFNSPTVRKEWDAGAPVRFPEGNQALVRMLVGRMVPGFAGSTSADGVTTAAYDYARLDRPGNRVRVRLSSPVVSVRGDGDGSAATVGYFDGYRLRTVSAGAVVLACWHTVIPYLVPELPADQRRALRAAVKTPVLHATVRLRDWRAWHRAGVRAVRWTGAYWCQTELGRPVSAPGYPCPTDPSEPILAHLVAAPSRSELGPARGAALGRQELLKTPYEDLEYTLRDQLTRLLEPYGFDPAADVEAVTVNRWGHGYAPEYRTPWDGFYPDGPLPAEAARRPFGRIAIANADAEPGGGFDSAVTAAYRAVDDLTR</sequence>
<evidence type="ECO:0000256" key="2">
    <source>
        <dbReference type="SAM" id="Phobius"/>
    </source>
</evidence>
<keyword evidence="5" id="KW-1185">Reference proteome</keyword>
<protein>
    <submittedName>
        <fullName evidence="4">Spermidine dehydrogenase</fullName>
        <ecNumber evidence="4">1.5.99.6</ecNumber>
    </submittedName>
</protein>
<keyword evidence="4" id="KW-0560">Oxidoreductase</keyword>
<dbReference type="EMBL" id="JAMZEC010000001">
    <property type="protein sequence ID" value="MCP2347026.1"/>
    <property type="molecule type" value="Genomic_DNA"/>
</dbReference>
<feature type="domain" description="Amine oxidase" evidence="3">
    <location>
        <begin position="394"/>
        <end position="642"/>
    </location>
</feature>
<comment type="caution">
    <text evidence="4">The sequence shown here is derived from an EMBL/GenBank/DDBJ whole genome shotgun (WGS) entry which is preliminary data.</text>
</comment>
<evidence type="ECO:0000256" key="1">
    <source>
        <dbReference type="SAM" id="MobiDB-lite"/>
    </source>
</evidence>
<dbReference type="Gene3D" id="3.50.50.60">
    <property type="entry name" value="FAD/NAD(P)-binding domain"/>
    <property type="match status" value="2"/>
</dbReference>
<keyword evidence="2" id="KW-0472">Membrane</keyword>
<dbReference type="PROSITE" id="PS51318">
    <property type="entry name" value="TAT"/>
    <property type="match status" value="1"/>
</dbReference>
<feature type="transmembrane region" description="Helical" evidence="2">
    <location>
        <begin position="23"/>
        <end position="45"/>
    </location>
</feature>
<gene>
    <name evidence="4" type="ORF">HD595_003148</name>
</gene>
<dbReference type="InterPro" id="IPR002937">
    <property type="entry name" value="Amino_oxidase"/>
</dbReference>
<dbReference type="InterPro" id="IPR036188">
    <property type="entry name" value="FAD/NAD-bd_sf"/>
</dbReference>